<dbReference type="PANTHER" id="PTHR11659">
    <property type="entry name" value="GLUTAMYL-TRNA GLN AMIDOTRANSFERASE SUBUNIT B MITOCHONDRIAL AND PROKARYOTIC PET112-RELATED"/>
    <property type="match status" value="1"/>
</dbReference>
<dbReference type="EMBL" id="AGEI01000021">
    <property type="protein sequence ID" value="EHR34072.1"/>
    <property type="molecule type" value="Genomic_DNA"/>
</dbReference>
<comment type="catalytic activity">
    <reaction evidence="9 10">
        <text>L-glutamyl-tRNA(Gln) + L-glutamine + ATP + H2O = L-glutaminyl-tRNA(Gln) + L-glutamate + ADP + phosphate + H(+)</text>
        <dbReference type="Rhea" id="RHEA:17521"/>
        <dbReference type="Rhea" id="RHEA-COMP:9681"/>
        <dbReference type="Rhea" id="RHEA-COMP:9684"/>
        <dbReference type="ChEBI" id="CHEBI:15377"/>
        <dbReference type="ChEBI" id="CHEBI:15378"/>
        <dbReference type="ChEBI" id="CHEBI:29985"/>
        <dbReference type="ChEBI" id="CHEBI:30616"/>
        <dbReference type="ChEBI" id="CHEBI:43474"/>
        <dbReference type="ChEBI" id="CHEBI:58359"/>
        <dbReference type="ChEBI" id="CHEBI:78520"/>
        <dbReference type="ChEBI" id="CHEBI:78521"/>
        <dbReference type="ChEBI" id="CHEBI:456216"/>
    </reaction>
</comment>
<dbReference type="InterPro" id="IPR018027">
    <property type="entry name" value="Asn/Gln_amidotransferase"/>
</dbReference>
<feature type="domain" description="Asn/Gln amidotransferase" evidence="11">
    <location>
        <begin position="323"/>
        <end position="470"/>
    </location>
</feature>
<dbReference type="PANTHER" id="PTHR11659:SF0">
    <property type="entry name" value="GLUTAMYL-TRNA(GLN) AMIDOTRANSFERASE SUBUNIT B, MITOCHONDRIAL"/>
    <property type="match status" value="1"/>
</dbReference>
<dbReference type="HOGENOM" id="CLU_019240_0_0_9"/>
<evidence type="ECO:0000256" key="10">
    <source>
        <dbReference type="HAMAP-Rule" id="MF_00121"/>
    </source>
</evidence>
<dbReference type="InterPro" id="IPR023168">
    <property type="entry name" value="GatB_Yqey_C_2"/>
</dbReference>
<dbReference type="OrthoDB" id="9804078at2"/>
<comment type="caution">
    <text evidence="12">The sequence shown here is derived from an EMBL/GenBank/DDBJ whole genome shotgun (WGS) entry which is preliminary data.</text>
</comment>
<evidence type="ECO:0000256" key="4">
    <source>
        <dbReference type="ARBA" id="ARBA00022741"/>
    </source>
</evidence>
<dbReference type="GO" id="GO:0005524">
    <property type="term" value="F:ATP binding"/>
    <property type="evidence" value="ECO:0007669"/>
    <property type="project" value="UniProtKB-KW"/>
</dbReference>
<dbReference type="InterPro" id="IPR042114">
    <property type="entry name" value="GatB_C_1"/>
</dbReference>
<comment type="similarity">
    <text evidence="1 10">Belongs to the GatB/GatE family. GatB subfamily.</text>
</comment>
<comment type="function">
    <text evidence="7 10">Allows the formation of correctly charged Asn-tRNA(Asn) or Gln-tRNA(Gln) through the transamidation of misacylated Asp-tRNA(Asn) or Glu-tRNA(Gln) in organisms which lack either or both of asparaginyl-tRNA or glutaminyl-tRNA synthetases. The reaction takes place in the presence of glutamine and ATP through an activated phospho-Asp-tRNA(Asn) or phospho-Glu-tRNA(Gln).</text>
</comment>
<evidence type="ECO:0000259" key="11">
    <source>
        <dbReference type="SMART" id="SM00845"/>
    </source>
</evidence>
<dbReference type="EC" id="6.3.5.-" evidence="10"/>
<proteinExistence type="inferred from homology"/>
<dbReference type="GO" id="GO:0050567">
    <property type="term" value="F:glutaminyl-tRNA synthase (glutamine-hydrolyzing) activity"/>
    <property type="evidence" value="ECO:0007669"/>
    <property type="project" value="UniProtKB-UniRule"/>
</dbReference>
<evidence type="ECO:0000256" key="5">
    <source>
        <dbReference type="ARBA" id="ARBA00022840"/>
    </source>
</evidence>
<dbReference type="NCBIfam" id="TIGR00133">
    <property type="entry name" value="gatB"/>
    <property type="match status" value="1"/>
</dbReference>
<dbReference type="PROSITE" id="PS01234">
    <property type="entry name" value="GATB"/>
    <property type="match status" value="1"/>
</dbReference>
<dbReference type="GO" id="GO:0050566">
    <property type="term" value="F:asparaginyl-tRNA synthase (glutamine-hydrolyzing) activity"/>
    <property type="evidence" value="ECO:0007669"/>
    <property type="project" value="RHEA"/>
</dbReference>
<name>H3NNU7_9FIRM</name>
<dbReference type="InterPro" id="IPR003789">
    <property type="entry name" value="Asn/Gln_tRNA_amidoTrase-B-like"/>
</dbReference>
<dbReference type="InterPro" id="IPR004413">
    <property type="entry name" value="GatB"/>
</dbReference>
<organism evidence="12 13">
    <name type="scientific">Helcococcus kunzii ATCC 51366</name>
    <dbReference type="NCBI Taxonomy" id="883114"/>
    <lineage>
        <taxon>Bacteria</taxon>
        <taxon>Bacillati</taxon>
        <taxon>Bacillota</taxon>
        <taxon>Tissierellia</taxon>
        <taxon>Tissierellales</taxon>
        <taxon>Peptoniphilaceae</taxon>
        <taxon>Helcococcus</taxon>
    </lineage>
</organism>
<keyword evidence="5 10" id="KW-0067">ATP-binding</keyword>
<gene>
    <name evidence="10" type="primary">gatB</name>
    <name evidence="12" type="ORF">HMPREF9709_01008</name>
</gene>
<dbReference type="HAMAP" id="MF_00121">
    <property type="entry name" value="GatB"/>
    <property type="match status" value="1"/>
</dbReference>
<evidence type="ECO:0000313" key="13">
    <source>
        <dbReference type="Proteomes" id="UP000004191"/>
    </source>
</evidence>
<dbReference type="Gene3D" id="1.10.10.410">
    <property type="match status" value="1"/>
</dbReference>
<evidence type="ECO:0000256" key="3">
    <source>
        <dbReference type="ARBA" id="ARBA00022598"/>
    </source>
</evidence>
<dbReference type="SUPFAM" id="SSF89095">
    <property type="entry name" value="GatB/YqeY motif"/>
    <property type="match status" value="1"/>
</dbReference>
<evidence type="ECO:0000256" key="1">
    <source>
        <dbReference type="ARBA" id="ARBA00005306"/>
    </source>
</evidence>
<dbReference type="RefSeq" id="WP_005398484.1">
    <property type="nucleotide sequence ID" value="NZ_JH601088.1"/>
</dbReference>
<dbReference type="Pfam" id="PF02637">
    <property type="entry name" value="GatB_Yqey"/>
    <property type="match status" value="1"/>
</dbReference>
<evidence type="ECO:0000256" key="9">
    <source>
        <dbReference type="ARBA" id="ARBA00047913"/>
    </source>
</evidence>
<dbReference type="GO" id="GO:0016740">
    <property type="term" value="F:transferase activity"/>
    <property type="evidence" value="ECO:0007669"/>
    <property type="project" value="UniProtKB-KW"/>
</dbReference>
<dbReference type="GO" id="GO:0070681">
    <property type="term" value="P:glutaminyl-tRNAGln biosynthesis via transamidation"/>
    <property type="evidence" value="ECO:0007669"/>
    <property type="project" value="TreeGrafter"/>
</dbReference>
<evidence type="ECO:0000256" key="8">
    <source>
        <dbReference type="ARBA" id="ARBA00047380"/>
    </source>
</evidence>
<evidence type="ECO:0000313" key="12">
    <source>
        <dbReference type="EMBL" id="EHR34072.1"/>
    </source>
</evidence>
<dbReference type="GO" id="GO:0006412">
    <property type="term" value="P:translation"/>
    <property type="evidence" value="ECO:0007669"/>
    <property type="project" value="UniProtKB-UniRule"/>
</dbReference>
<keyword evidence="4 10" id="KW-0547">Nucleotide-binding</keyword>
<dbReference type="SUPFAM" id="SSF55931">
    <property type="entry name" value="Glutamine synthetase/guanido kinase"/>
    <property type="match status" value="1"/>
</dbReference>
<evidence type="ECO:0000256" key="6">
    <source>
        <dbReference type="ARBA" id="ARBA00022917"/>
    </source>
</evidence>
<evidence type="ECO:0000256" key="2">
    <source>
        <dbReference type="ARBA" id="ARBA00011123"/>
    </source>
</evidence>
<dbReference type="Pfam" id="PF02934">
    <property type="entry name" value="GatB_N"/>
    <property type="match status" value="1"/>
</dbReference>
<dbReference type="Gene3D" id="1.10.150.380">
    <property type="entry name" value="GatB domain, N-terminal subdomain"/>
    <property type="match status" value="1"/>
</dbReference>
<comment type="subunit">
    <text evidence="2 10">Heterotrimer of A, B and C subunits.</text>
</comment>
<comment type="catalytic activity">
    <reaction evidence="8 10">
        <text>L-aspartyl-tRNA(Asn) + L-glutamine + ATP + H2O = L-asparaginyl-tRNA(Asn) + L-glutamate + ADP + phosphate + 2 H(+)</text>
        <dbReference type="Rhea" id="RHEA:14513"/>
        <dbReference type="Rhea" id="RHEA-COMP:9674"/>
        <dbReference type="Rhea" id="RHEA-COMP:9677"/>
        <dbReference type="ChEBI" id="CHEBI:15377"/>
        <dbReference type="ChEBI" id="CHEBI:15378"/>
        <dbReference type="ChEBI" id="CHEBI:29985"/>
        <dbReference type="ChEBI" id="CHEBI:30616"/>
        <dbReference type="ChEBI" id="CHEBI:43474"/>
        <dbReference type="ChEBI" id="CHEBI:58359"/>
        <dbReference type="ChEBI" id="CHEBI:78515"/>
        <dbReference type="ChEBI" id="CHEBI:78516"/>
        <dbReference type="ChEBI" id="CHEBI:456216"/>
    </reaction>
</comment>
<dbReference type="FunFam" id="1.10.10.410:FF:000001">
    <property type="entry name" value="Aspartyl/glutamyl-tRNA(Asn/Gln) amidotransferase subunit B"/>
    <property type="match status" value="1"/>
</dbReference>
<dbReference type="NCBIfam" id="NF004012">
    <property type="entry name" value="PRK05477.1-2"/>
    <property type="match status" value="1"/>
</dbReference>
<keyword evidence="12" id="KW-0808">Transferase</keyword>
<dbReference type="InterPro" id="IPR017958">
    <property type="entry name" value="Gln-tRNA_amidoTrfase_suB_CS"/>
</dbReference>
<keyword evidence="13" id="KW-1185">Reference proteome</keyword>
<dbReference type="InterPro" id="IPR006075">
    <property type="entry name" value="Asn/Gln-tRNA_Trfase_suB/E_cat"/>
</dbReference>
<dbReference type="STRING" id="883114.HMPREF9709_01008"/>
<dbReference type="InterPro" id="IPR014746">
    <property type="entry name" value="Gln_synth/guanido_kin_cat_dom"/>
</dbReference>
<dbReference type="SMART" id="SM00845">
    <property type="entry name" value="GatB_Yqey"/>
    <property type="match status" value="1"/>
</dbReference>
<dbReference type="NCBIfam" id="NF004014">
    <property type="entry name" value="PRK05477.1-4"/>
    <property type="match status" value="1"/>
</dbReference>
<accession>H3NNU7</accession>
<keyword evidence="3 10" id="KW-0436">Ligase</keyword>
<evidence type="ECO:0000256" key="7">
    <source>
        <dbReference type="ARBA" id="ARBA00024799"/>
    </source>
</evidence>
<reference evidence="12 13" key="1">
    <citation type="submission" date="2012-01" db="EMBL/GenBank/DDBJ databases">
        <title>The Genome Sequence of Helcococcus kunzii ATCC 51366.</title>
        <authorList>
            <consortium name="The Broad Institute Genome Sequencing Platform"/>
            <person name="Earl A."/>
            <person name="Ward D."/>
            <person name="Feldgarden M."/>
            <person name="Gevers D."/>
            <person name="Huys G."/>
            <person name="Young S.K."/>
            <person name="Zeng Q."/>
            <person name="Gargeya S."/>
            <person name="Fitzgerald M."/>
            <person name="Haas B."/>
            <person name="Abouelleil A."/>
            <person name="Alvarado L."/>
            <person name="Arachchi H.M."/>
            <person name="Berlin A."/>
            <person name="Chapman S.B."/>
            <person name="Gearin G."/>
            <person name="Goldberg J."/>
            <person name="Griggs A."/>
            <person name="Gujja S."/>
            <person name="Hansen M."/>
            <person name="Heiman D."/>
            <person name="Howarth C."/>
            <person name="Larimer J."/>
            <person name="Lui A."/>
            <person name="MacDonald P.J.P."/>
            <person name="McCowen C."/>
            <person name="Montmayeur A."/>
            <person name="Murphy C."/>
            <person name="Neiman D."/>
            <person name="Pearson M."/>
            <person name="Priest M."/>
            <person name="Roberts A."/>
            <person name="Saif S."/>
            <person name="Shea T."/>
            <person name="Sisk P."/>
            <person name="Stolte C."/>
            <person name="Sykes S."/>
            <person name="Wortman J."/>
            <person name="Nusbaum C."/>
            <person name="Birren B."/>
        </authorList>
    </citation>
    <scope>NUCLEOTIDE SEQUENCE [LARGE SCALE GENOMIC DNA]</scope>
    <source>
        <strain evidence="12 13">ATCC 51366</strain>
    </source>
</reference>
<dbReference type="AlphaFoldDB" id="H3NNU7"/>
<dbReference type="GeneID" id="96999001"/>
<dbReference type="Proteomes" id="UP000004191">
    <property type="component" value="Unassembled WGS sequence"/>
</dbReference>
<dbReference type="eggNOG" id="COG0064">
    <property type="taxonomic scope" value="Bacteria"/>
</dbReference>
<keyword evidence="6 10" id="KW-0648">Protein biosynthesis</keyword>
<protein>
    <recommendedName>
        <fullName evidence="10">Aspartyl/glutamyl-tRNA(Asn/Gln) amidotransferase subunit B</fullName>
        <shortName evidence="10">Asp/Glu-ADT subunit B</shortName>
        <ecNumber evidence="10">6.3.5.-</ecNumber>
    </recommendedName>
</protein>
<sequence length="473" mass="54715">MKTIIGLEIHAELNTKTKMFCSCKNEFGQAPNTLVCPTCLGVVGTFPKINKKAIELAIRAGIAFDCDIRTNMKFDRKKYFYPDLTKGYQITQQDEPFAEHGFLDINVNDEVKRIRLQRIHVEEDTGKSTHTEDGKTLLDYNRAGVPLIEIVTEPDLSSAEEARIFLEDLRQRLRFIESSDGKMEEGSLRCDVNVNVKDDNGNRHAIVEVKNLNSFRAVERAILHEEERQKKELEQGITASKETRRWDESQNKTIVMRTKDEENDYRFTVESDMPRVILSDEFIQSIRDNLPELPNDKKERYKEEYSLSDYDADVLSRDKDISNYFENIVAQFNDPSLVSSWILTETMRRLKEHEIEITEIKLSDENFVKLLNLIKEERVSNNSAKKIFRQIFESNEEPEKVMKEKGLEQNNDPDFLIKLVKEVIESNPQSVEDFKAGKDRAVGYLMGQVMKKSQGKANPQEANKLVKEELAKL</sequence>
<dbReference type="PATRIC" id="fig|883114.3.peg.998"/>
<dbReference type="InterPro" id="IPR017959">
    <property type="entry name" value="Asn/Gln-tRNA_amidoTrfase_suB/E"/>
</dbReference>